<evidence type="ECO:0000256" key="2">
    <source>
        <dbReference type="SAM" id="SignalP"/>
    </source>
</evidence>
<feature type="chain" id="PRO_5003324145" evidence="2">
    <location>
        <begin position="21"/>
        <end position="551"/>
    </location>
</feature>
<evidence type="ECO:0000313" key="6">
    <source>
        <dbReference type="Proteomes" id="UP000004913"/>
    </source>
</evidence>
<comment type="caution">
    <text evidence="5">The sequence shown here is derived from an EMBL/GenBank/DDBJ whole genome shotgun (WGS) entry which is preliminary data.</text>
</comment>
<dbReference type="Gene3D" id="1.50.10.140">
    <property type="match status" value="1"/>
</dbReference>
<reference evidence="5 6" key="1">
    <citation type="submission" date="2011-04" db="EMBL/GenBank/DDBJ databases">
        <title>The Genome Sequence of Dysgonomonas gadei ATCC BAA-286.</title>
        <authorList>
            <consortium name="The Broad Institute Genome Sequencing Platform"/>
            <person name="Earl A."/>
            <person name="Ward D."/>
            <person name="Feldgarden M."/>
            <person name="Gevers D."/>
            <person name="Pudlo N."/>
            <person name="Martens E."/>
            <person name="Allen-Vercoe E."/>
            <person name="Young S.K."/>
            <person name="Zeng Q."/>
            <person name="Gargeya S."/>
            <person name="Fitzgerald M."/>
            <person name="Haas B."/>
            <person name="Abouelleil A."/>
            <person name="Alvarado L."/>
            <person name="Arachchi H.M."/>
            <person name="Berlin A."/>
            <person name="Brown A."/>
            <person name="Chapman S.B."/>
            <person name="Chen Z."/>
            <person name="Dunbar C."/>
            <person name="Freedman E."/>
            <person name="Gearin G."/>
            <person name="Gellesch M."/>
            <person name="Goldberg J."/>
            <person name="Griggs A."/>
            <person name="Gujja S."/>
            <person name="Heiman D."/>
            <person name="Howarth C."/>
            <person name="Larson L."/>
            <person name="Lui A."/>
            <person name="MacDonald P.J.P."/>
            <person name="Mehta T."/>
            <person name="Montmayeur A."/>
            <person name="Murphy C."/>
            <person name="Neiman D."/>
            <person name="Pearson M."/>
            <person name="Priest M."/>
            <person name="Roberts A."/>
            <person name="Saif S."/>
            <person name="Shea T."/>
            <person name="Shenoy N."/>
            <person name="Sisk P."/>
            <person name="Stolte C."/>
            <person name="Sykes S."/>
            <person name="Yandava C."/>
            <person name="Wortman J."/>
            <person name="Nusbaum C."/>
            <person name="Birren B."/>
        </authorList>
    </citation>
    <scope>NUCLEOTIDE SEQUENCE [LARGE SCALE GENOMIC DNA]</scope>
    <source>
        <strain evidence="5 6">ATCC BAA-286</strain>
    </source>
</reference>
<gene>
    <name evidence="5" type="ORF">HMPREF9455_02122</name>
</gene>
<dbReference type="OrthoDB" id="5937621at2"/>
<dbReference type="Pfam" id="PF10091">
    <property type="entry name" value="Glycoamylase"/>
    <property type="match status" value="1"/>
</dbReference>
<keyword evidence="6" id="KW-1185">Reference proteome</keyword>
<dbReference type="HOGENOM" id="CLU_023287_1_0_10"/>
<evidence type="ECO:0000313" key="5">
    <source>
        <dbReference type="EMBL" id="EGK01590.1"/>
    </source>
</evidence>
<accession>F5IYF5</accession>
<evidence type="ECO:0000259" key="4">
    <source>
        <dbReference type="Pfam" id="PF13205"/>
    </source>
</evidence>
<dbReference type="AlphaFoldDB" id="F5IYF5"/>
<keyword evidence="1 2" id="KW-0732">Signal</keyword>
<dbReference type="Pfam" id="PF13205">
    <property type="entry name" value="Big_5"/>
    <property type="match status" value="1"/>
</dbReference>
<dbReference type="Proteomes" id="UP000004913">
    <property type="component" value="Unassembled WGS sequence"/>
</dbReference>
<dbReference type="eggNOG" id="COG5368">
    <property type="taxonomic scope" value="Bacteria"/>
</dbReference>
<feature type="domain" description="SbsA Ig-like" evidence="4">
    <location>
        <begin position="45"/>
        <end position="129"/>
    </location>
</feature>
<dbReference type="EMBL" id="ADLV01000025">
    <property type="protein sequence ID" value="EGK01590.1"/>
    <property type="molecule type" value="Genomic_DNA"/>
</dbReference>
<name>F5IYF5_9BACT</name>
<feature type="signal peptide" evidence="2">
    <location>
        <begin position="1"/>
        <end position="20"/>
    </location>
</feature>
<dbReference type="InterPro" id="IPR032812">
    <property type="entry name" value="SbsA_Ig"/>
</dbReference>
<dbReference type="PROSITE" id="PS51257">
    <property type="entry name" value="PROKAR_LIPOPROTEIN"/>
    <property type="match status" value="1"/>
</dbReference>
<organism evidence="5 6">
    <name type="scientific">Dysgonomonas gadei ATCC BAA-286</name>
    <dbReference type="NCBI Taxonomy" id="742766"/>
    <lineage>
        <taxon>Bacteria</taxon>
        <taxon>Pseudomonadati</taxon>
        <taxon>Bacteroidota</taxon>
        <taxon>Bacteroidia</taxon>
        <taxon>Bacteroidales</taxon>
        <taxon>Dysgonomonadaceae</taxon>
        <taxon>Dysgonomonas</taxon>
    </lineage>
</organism>
<dbReference type="RefSeq" id="WP_006799651.1">
    <property type="nucleotide sequence ID" value="NZ_GL891983.1"/>
</dbReference>
<protein>
    <submittedName>
        <fullName evidence="5">Uncharacterized protein</fullName>
    </submittedName>
</protein>
<feature type="domain" description="Glycoamylase-like" evidence="3">
    <location>
        <begin position="322"/>
        <end position="534"/>
    </location>
</feature>
<proteinExistence type="predicted"/>
<evidence type="ECO:0000256" key="1">
    <source>
        <dbReference type="ARBA" id="ARBA00022729"/>
    </source>
</evidence>
<dbReference type="STRING" id="742766.HMPREF9455_02122"/>
<dbReference type="InterPro" id="IPR019282">
    <property type="entry name" value="Glycoamylase-like_cons_dom"/>
</dbReference>
<evidence type="ECO:0000259" key="3">
    <source>
        <dbReference type="Pfam" id="PF10091"/>
    </source>
</evidence>
<sequence>MKILLNSLFFIFLLSSISCSSDNEDGTPVQEFKLDGITIDGKTNQDLYVDVNPTSSIYLKFSDQIDQATIIDNIKIREQSGQFLAITPVYDGHYTIEIKGELALKSYTKYELLIYPNLKSKSGSKILTGKTISISTTIDLTDKFPRISDEELLDKVQSQTFRYFWDFGHPTSGMARERTTSGDVVTTGGTGFGVMAMIAAAERGFISKNDALSRIQKIVTFLDTKCTSYHGAFAHWVNGATGATYPFSQYDNGADLVETALLFQGLLTARQYYKSNDAVEIQLRADITRLWEAIEWTWFQKGGENVLYWHWSPDYGWQMNLKITGWNESLIVYALAAASPTYPISAEVYKQGWVRNGAFANGKSYYGYTLPLGTEYGGPLFFSHYSFLGINPKDLKDQYTDYWTQNRNHTLINYTYCVTNPKGYGGYSADCWGLTASDGNNGYSAHSPTNDKGVIAPTAALSSMPYTPEESMRALHFFYYKLGDKLWSDYGFVDAFNLSEQWYDNQNIAIDQGPIVVMIENYRTGLLWSLFMADPEIKDGLKKLGFQSPDI</sequence>